<name>A0ABT9XJ11_9BACL</name>
<feature type="transmembrane region" description="Helical" evidence="1">
    <location>
        <begin position="24"/>
        <end position="47"/>
    </location>
</feature>
<dbReference type="RefSeq" id="WP_274454693.1">
    <property type="nucleotide sequence ID" value="NZ_CP067097.1"/>
</dbReference>
<dbReference type="Proteomes" id="UP001232973">
    <property type="component" value="Unassembled WGS sequence"/>
</dbReference>
<keyword evidence="3" id="KW-1185">Reference proteome</keyword>
<keyword evidence="1" id="KW-0812">Transmembrane</keyword>
<accession>A0ABT9XJ11</accession>
<evidence type="ECO:0000256" key="1">
    <source>
        <dbReference type="SAM" id="Phobius"/>
    </source>
</evidence>
<dbReference type="InterPro" id="IPR035973">
    <property type="entry name" value="Cyt_c_oxidase_su3-like_sf"/>
</dbReference>
<dbReference type="EMBL" id="JAUSTP010000017">
    <property type="protein sequence ID" value="MDQ0190301.1"/>
    <property type="molecule type" value="Genomic_DNA"/>
</dbReference>
<feature type="transmembrane region" description="Helical" evidence="1">
    <location>
        <begin position="95"/>
        <end position="119"/>
    </location>
</feature>
<feature type="transmembrane region" description="Helical" evidence="1">
    <location>
        <begin position="68"/>
        <end position="89"/>
    </location>
</feature>
<evidence type="ECO:0000313" key="2">
    <source>
        <dbReference type="EMBL" id="MDQ0190301.1"/>
    </source>
</evidence>
<proteinExistence type="predicted"/>
<dbReference type="SUPFAM" id="SSF81452">
    <property type="entry name" value="Cytochrome c oxidase subunit III-like"/>
    <property type="match status" value="1"/>
</dbReference>
<organism evidence="2 3">
    <name type="scientific">Alicyclobacillus cycloheptanicus</name>
    <dbReference type="NCBI Taxonomy" id="1457"/>
    <lineage>
        <taxon>Bacteria</taxon>
        <taxon>Bacillati</taxon>
        <taxon>Bacillota</taxon>
        <taxon>Bacilli</taxon>
        <taxon>Bacillales</taxon>
        <taxon>Alicyclobacillaceae</taxon>
        <taxon>Alicyclobacillus</taxon>
    </lineage>
</organism>
<sequence length="207" mass="23044">MSVHDAHGHINHEENIDRQGNLVLAMWLGLVAVTFTAASFVASNVYLRKWSPTKFTLPHSAILKDLPYWSTLMLLIAGILCLIAGALFAKNQWKAFNLVLAITTLAFVAVVCIDFRLFVWFANSSPQTRTIYAPTAFIELGVSVTSVVLLAFAGWYASYGNKARINYFFPAAMNWWLYNAMFGIVVLLMENVITVGSFAAWCGQHLT</sequence>
<protein>
    <submittedName>
        <fullName evidence="2">Heme/copper-type cytochrome/quinol oxidase subunit 3</fullName>
    </submittedName>
</protein>
<comment type="caution">
    <text evidence="2">The sequence shown here is derived from an EMBL/GenBank/DDBJ whole genome shotgun (WGS) entry which is preliminary data.</text>
</comment>
<gene>
    <name evidence="2" type="ORF">J2S03_002165</name>
</gene>
<keyword evidence="1" id="KW-1133">Transmembrane helix</keyword>
<evidence type="ECO:0000313" key="3">
    <source>
        <dbReference type="Proteomes" id="UP001232973"/>
    </source>
</evidence>
<reference evidence="2 3" key="1">
    <citation type="submission" date="2023-07" db="EMBL/GenBank/DDBJ databases">
        <title>Genomic Encyclopedia of Type Strains, Phase IV (KMG-IV): sequencing the most valuable type-strain genomes for metagenomic binning, comparative biology and taxonomic classification.</title>
        <authorList>
            <person name="Goeker M."/>
        </authorList>
    </citation>
    <scope>NUCLEOTIDE SEQUENCE [LARGE SCALE GENOMIC DNA]</scope>
    <source>
        <strain evidence="2 3">DSM 4006</strain>
    </source>
</reference>
<feature type="transmembrane region" description="Helical" evidence="1">
    <location>
        <begin position="176"/>
        <end position="201"/>
    </location>
</feature>
<feature type="transmembrane region" description="Helical" evidence="1">
    <location>
        <begin position="131"/>
        <end position="156"/>
    </location>
</feature>
<keyword evidence="1" id="KW-0472">Membrane</keyword>